<reference evidence="1 2" key="1">
    <citation type="submission" date="2021-06" db="EMBL/GenBank/DDBJ databases">
        <title>Caerostris extrusa draft genome.</title>
        <authorList>
            <person name="Kono N."/>
            <person name="Arakawa K."/>
        </authorList>
    </citation>
    <scope>NUCLEOTIDE SEQUENCE [LARGE SCALE GENOMIC DNA]</scope>
</reference>
<proteinExistence type="predicted"/>
<keyword evidence="2" id="KW-1185">Reference proteome</keyword>
<name>A0AAV4P711_CAEEX</name>
<evidence type="ECO:0000313" key="1">
    <source>
        <dbReference type="EMBL" id="GIX91971.1"/>
    </source>
</evidence>
<accession>A0AAV4P711</accession>
<dbReference type="EMBL" id="BPLR01021643">
    <property type="protein sequence ID" value="GIX91971.1"/>
    <property type="molecule type" value="Genomic_DNA"/>
</dbReference>
<evidence type="ECO:0000313" key="2">
    <source>
        <dbReference type="Proteomes" id="UP001054945"/>
    </source>
</evidence>
<dbReference type="AlphaFoldDB" id="A0AAV4P711"/>
<sequence>MTAKSIWSFTVIELIEPQRPSSFRTEHALRRPLSKKGGGCPMVDLEAHFAQACTASTFIENEWGSIKSFSGNLLAITSGS</sequence>
<protein>
    <submittedName>
        <fullName evidence="1">Uncharacterized protein</fullName>
    </submittedName>
</protein>
<comment type="caution">
    <text evidence="1">The sequence shown here is derived from an EMBL/GenBank/DDBJ whole genome shotgun (WGS) entry which is preliminary data.</text>
</comment>
<dbReference type="Proteomes" id="UP001054945">
    <property type="component" value="Unassembled WGS sequence"/>
</dbReference>
<gene>
    <name evidence="1" type="ORF">CEXT_55041</name>
</gene>
<organism evidence="1 2">
    <name type="scientific">Caerostris extrusa</name>
    <name type="common">Bark spider</name>
    <name type="synonym">Caerostris bankana</name>
    <dbReference type="NCBI Taxonomy" id="172846"/>
    <lineage>
        <taxon>Eukaryota</taxon>
        <taxon>Metazoa</taxon>
        <taxon>Ecdysozoa</taxon>
        <taxon>Arthropoda</taxon>
        <taxon>Chelicerata</taxon>
        <taxon>Arachnida</taxon>
        <taxon>Araneae</taxon>
        <taxon>Araneomorphae</taxon>
        <taxon>Entelegynae</taxon>
        <taxon>Araneoidea</taxon>
        <taxon>Araneidae</taxon>
        <taxon>Caerostris</taxon>
    </lineage>
</organism>